<dbReference type="EMBL" id="JAXOVC010000006">
    <property type="protein sequence ID" value="KAK4500762.1"/>
    <property type="molecule type" value="Genomic_DNA"/>
</dbReference>
<dbReference type="InterPro" id="IPR002347">
    <property type="entry name" value="SDR_fam"/>
</dbReference>
<dbReference type="PANTHER" id="PTHR43975">
    <property type="entry name" value="ZGC:101858"/>
    <property type="match status" value="1"/>
</dbReference>
<name>A0ABR0EGX6_ZASCE</name>
<dbReference type="PANTHER" id="PTHR43975:SF2">
    <property type="entry name" value="EG:BACR7A4.14 PROTEIN-RELATED"/>
    <property type="match status" value="1"/>
</dbReference>
<dbReference type="InterPro" id="IPR036291">
    <property type="entry name" value="NAD(P)-bd_dom_sf"/>
</dbReference>
<protein>
    <recommendedName>
        <fullName evidence="3">NAD(P)-binding protein</fullName>
    </recommendedName>
</protein>
<comment type="caution">
    <text evidence="1">The sequence shown here is derived from an EMBL/GenBank/DDBJ whole genome shotgun (WGS) entry which is preliminary data.</text>
</comment>
<reference evidence="1 2" key="1">
    <citation type="journal article" date="2023" name="G3 (Bethesda)">
        <title>A chromosome-level genome assembly of Zasmidium syzygii isolated from banana leaves.</title>
        <authorList>
            <person name="van Westerhoven A.C."/>
            <person name="Mehrabi R."/>
            <person name="Talebi R."/>
            <person name="Steentjes M.B.F."/>
            <person name="Corcolon B."/>
            <person name="Chong P.A."/>
            <person name="Kema G.H.J."/>
            <person name="Seidl M.F."/>
        </authorList>
    </citation>
    <scope>NUCLEOTIDE SEQUENCE [LARGE SCALE GENOMIC DNA]</scope>
    <source>
        <strain evidence="1 2">P124</strain>
    </source>
</reference>
<dbReference type="CDD" id="cd05233">
    <property type="entry name" value="SDR_c"/>
    <property type="match status" value="1"/>
</dbReference>
<evidence type="ECO:0000313" key="1">
    <source>
        <dbReference type="EMBL" id="KAK4500762.1"/>
    </source>
</evidence>
<keyword evidence="2" id="KW-1185">Reference proteome</keyword>
<organism evidence="1 2">
    <name type="scientific">Zasmidium cellare</name>
    <name type="common">Wine cellar mold</name>
    <name type="synonym">Racodium cellare</name>
    <dbReference type="NCBI Taxonomy" id="395010"/>
    <lineage>
        <taxon>Eukaryota</taxon>
        <taxon>Fungi</taxon>
        <taxon>Dikarya</taxon>
        <taxon>Ascomycota</taxon>
        <taxon>Pezizomycotina</taxon>
        <taxon>Dothideomycetes</taxon>
        <taxon>Dothideomycetidae</taxon>
        <taxon>Mycosphaerellales</taxon>
        <taxon>Mycosphaerellaceae</taxon>
        <taxon>Zasmidium</taxon>
    </lineage>
</organism>
<gene>
    <name evidence="1" type="ORF">PRZ48_008952</name>
</gene>
<evidence type="ECO:0008006" key="3">
    <source>
        <dbReference type="Google" id="ProtNLM"/>
    </source>
</evidence>
<sequence>MGETSEEFAVSPAYQASKLVQNYTKIKHNDTYPAIDTRGSPDWDCKGKAMLITGANGGVGRAVVQAYARMGASHIGLGMRRENPELVEAVKKAALEKGRPEPAVTTLLMDLEDRASLSTAAEKLEREWGRLDIVISNAGYLPPFEPLLDGDEAEYWKAWEINIRGTYWVAKAFLPLLLKCGGDKTFVAISSMGAHILTPGASSYQTTKFAICRFVEFMMADYGDQGLAAYAMHPASMLTDLASNIPAHMHPFLNDTPELVGDTFAFLGSKKRDWLAGRFVAVCWDMPELMARAKKIVQKDALKFRMVITVMAAFPRTRLPLPWPAQAAAAPSTAASRTLGVAEILENIISFLPIQDQFRAMRVDRFTHNTIAGSKKLRRQMFLDADCLDPTLPIPKMKRNRLITHYNDGIHELDLKRTLKIADPGIIDFNYIATSPTPTLTLKARSEEAAWELLYAALPPAFLDMAFTQPVPSSILQLGWFDPPLIPIAYAGPRRRCSVEISVAVKASSPRMWLKAMRSLVDYAPECGGLRAWYSRGWRRYNMERSIAEYPEEVRELFCEDPVYSYVR</sequence>
<dbReference type="Pfam" id="PF00106">
    <property type="entry name" value="adh_short"/>
    <property type="match status" value="1"/>
</dbReference>
<dbReference type="Gene3D" id="3.40.50.720">
    <property type="entry name" value="NAD(P)-binding Rossmann-like Domain"/>
    <property type="match status" value="1"/>
</dbReference>
<proteinExistence type="predicted"/>
<evidence type="ECO:0000313" key="2">
    <source>
        <dbReference type="Proteomes" id="UP001305779"/>
    </source>
</evidence>
<accession>A0ABR0EGX6</accession>
<dbReference type="SUPFAM" id="SSF51735">
    <property type="entry name" value="NAD(P)-binding Rossmann-fold domains"/>
    <property type="match status" value="1"/>
</dbReference>
<dbReference type="Proteomes" id="UP001305779">
    <property type="component" value="Unassembled WGS sequence"/>
</dbReference>
<dbReference type="PRINTS" id="PR00081">
    <property type="entry name" value="GDHRDH"/>
</dbReference>